<keyword evidence="1" id="KW-1133">Transmembrane helix</keyword>
<feature type="transmembrane region" description="Helical" evidence="1">
    <location>
        <begin position="170"/>
        <end position="187"/>
    </location>
</feature>
<dbReference type="AlphaFoldDB" id="A0A0K8PS77"/>
<evidence type="ECO:0000256" key="1">
    <source>
        <dbReference type="SAM" id="Phobius"/>
    </source>
</evidence>
<feature type="transmembrane region" description="Helical" evidence="1">
    <location>
        <begin position="135"/>
        <end position="158"/>
    </location>
</feature>
<sequence>MIVEPPDSRGLRQVRVGGEAVGAAWSLHDLRKVLIRNGFPEDVDLTDRALISWRKVGSDSWPDNPRKRHATAVFMAAGLTASAIFLIVIGSEDAFGALTFASQVSGFLLFLAGVAQLLSVGAVQDYWGKRTARYSGLMVLVSVLIAALVHSMLVALWAQEREFTPWAFNYMPLAVWSLLATCIVVRERAWQGIPHPKQVTAGVLATALIAGANFAYSAVYQPYATNPQITLSAKFGKPQLDAADQVLHIPATFSLQNTGKVPITILGSGFWVEGRTSDPENGDKGILGARKDAEALEDSELYTGLPKWRLITTGLIIDPGDWFDPGTAQIKEVDVQVPQGVDYESLRASGDVTVLRKDRGQVSDAFVGERYSWDEGETDIIECPPDYCGDYVLYMGDLTHNNNIINVTRRKRYVFAIRFLGDNSSMFVFVAPLNARGKVSVKTEPEETYGVQIIPTGTVVIPFAAIRRAAT</sequence>
<dbReference type="PATRIC" id="fig|146537.3.peg.5410"/>
<protein>
    <submittedName>
        <fullName evidence="2">Uncharacterized protein</fullName>
    </submittedName>
</protein>
<keyword evidence="1" id="KW-0472">Membrane</keyword>
<accession>A0A0K8PS77</accession>
<dbReference type="RefSeq" id="WP_148640376.1">
    <property type="nucleotide sequence ID" value="NZ_DF968330.1"/>
</dbReference>
<evidence type="ECO:0000313" key="3">
    <source>
        <dbReference type="Proteomes" id="UP000053859"/>
    </source>
</evidence>
<organism evidence="2 3">
    <name type="scientific">Streptomyces azureus</name>
    <dbReference type="NCBI Taxonomy" id="146537"/>
    <lineage>
        <taxon>Bacteria</taxon>
        <taxon>Bacillati</taxon>
        <taxon>Actinomycetota</taxon>
        <taxon>Actinomycetes</taxon>
        <taxon>Kitasatosporales</taxon>
        <taxon>Streptomycetaceae</taxon>
        <taxon>Streptomyces</taxon>
    </lineage>
</organism>
<evidence type="ECO:0000313" key="2">
    <source>
        <dbReference type="EMBL" id="GAP50284.1"/>
    </source>
</evidence>
<reference evidence="2" key="1">
    <citation type="journal article" date="2015" name="Genome Announc.">
        <title>Draft Genome Sequence of Thiostrepton-Producing Streptomyces azureus ATCC 14921.</title>
        <authorList>
            <person name="Sakihara K."/>
            <person name="Maeda J."/>
            <person name="Tashiro K."/>
            <person name="Fujino Y."/>
            <person name="Kuhara S."/>
            <person name="Ohshima T."/>
            <person name="Ogata S."/>
            <person name="Doi K."/>
        </authorList>
    </citation>
    <scope>NUCLEOTIDE SEQUENCE [LARGE SCALE GENOMIC DNA]</scope>
    <source>
        <strain evidence="2">ATCC14921</strain>
    </source>
</reference>
<dbReference type="Proteomes" id="UP000053859">
    <property type="component" value="Unassembled WGS sequence"/>
</dbReference>
<feature type="transmembrane region" description="Helical" evidence="1">
    <location>
        <begin position="70"/>
        <end position="89"/>
    </location>
</feature>
<feature type="transmembrane region" description="Helical" evidence="1">
    <location>
        <begin position="95"/>
        <end position="123"/>
    </location>
</feature>
<gene>
    <name evidence="2" type="ORF">SAZU_5140</name>
</gene>
<dbReference type="EMBL" id="DF968330">
    <property type="protein sequence ID" value="GAP50284.1"/>
    <property type="molecule type" value="Genomic_DNA"/>
</dbReference>
<proteinExistence type="predicted"/>
<name>A0A0K8PS77_STRAJ</name>
<keyword evidence="1" id="KW-0812">Transmembrane</keyword>
<feature type="transmembrane region" description="Helical" evidence="1">
    <location>
        <begin position="199"/>
        <end position="219"/>
    </location>
</feature>
<keyword evidence="3" id="KW-1185">Reference proteome</keyword>
<dbReference type="OrthoDB" id="4061523at2"/>